<organism evidence="3 4">
    <name type="scientific">Lingula anatina</name>
    <name type="common">Brachiopod</name>
    <name type="synonym">Lingula unguis</name>
    <dbReference type="NCBI Taxonomy" id="7574"/>
    <lineage>
        <taxon>Eukaryota</taxon>
        <taxon>Metazoa</taxon>
        <taxon>Spiralia</taxon>
        <taxon>Lophotrochozoa</taxon>
        <taxon>Brachiopoda</taxon>
        <taxon>Linguliformea</taxon>
        <taxon>Lingulata</taxon>
        <taxon>Lingulida</taxon>
        <taxon>Linguloidea</taxon>
        <taxon>Lingulidae</taxon>
        <taxon>Lingula</taxon>
    </lineage>
</organism>
<dbReference type="RefSeq" id="XP_013412267.1">
    <property type="nucleotide sequence ID" value="XM_013556813.1"/>
</dbReference>
<dbReference type="GO" id="GO:0005246">
    <property type="term" value="F:calcium channel regulator activity"/>
    <property type="evidence" value="ECO:0007669"/>
    <property type="project" value="TreeGrafter"/>
</dbReference>
<dbReference type="AlphaFoldDB" id="A0A1S3JPI8"/>
<dbReference type="STRING" id="7574.A0A1S3JPI8"/>
<dbReference type="InterPro" id="IPR051641">
    <property type="entry name" value="RGK_GTP-binding_reg"/>
</dbReference>
<dbReference type="Proteomes" id="UP000085678">
    <property type="component" value="Unplaced"/>
</dbReference>
<proteinExistence type="inferred from homology"/>
<dbReference type="Pfam" id="PF00071">
    <property type="entry name" value="Ras"/>
    <property type="match status" value="1"/>
</dbReference>
<dbReference type="GO" id="GO:0005525">
    <property type="term" value="F:GTP binding"/>
    <property type="evidence" value="ECO:0007669"/>
    <property type="project" value="InterPro"/>
</dbReference>
<keyword evidence="2" id="KW-0597">Phosphoprotein</keyword>
<dbReference type="InParanoid" id="A0A1S3JPI8"/>
<dbReference type="PANTHER" id="PTHR45775:SF6">
    <property type="entry name" value="RAD, GEM_KIR FAMILY MEMBER 2, ISOFORM C"/>
    <property type="match status" value="1"/>
</dbReference>
<gene>
    <name evidence="4" type="primary">LOC106175010</name>
</gene>
<reference evidence="4" key="1">
    <citation type="submission" date="2025-08" db="UniProtKB">
        <authorList>
            <consortium name="RefSeq"/>
        </authorList>
    </citation>
    <scope>IDENTIFICATION</scope>
    <source>
        <tissue evidence="4">Gonads</tissue>
    </source>
</reference>
<evidence type="ECO:0000313" key="3">
    <source>
        <dbReference type="Proteomes" id="UP000085678"/>
    </source>
</evidence>
<comment type="similarity">
    <text evidence="1">Belongs to the small GTPase superfamily. RGK family.</text>
</comment>
<dbReference type="GeneID" id="106175010"/>
<dbReference type="SUPFAM" id="SSF52540">
    <property type="entry name" value="P-loop containing nucleoside triphosphate hydrolases"/>
    <property type="match status" value="1"/>
</dbReference>
<accession>A0A1S3JPI8</accession>
<dbReference type="PANTHER" id="PTHR45775">
    <property type="entry name" value="RAD, GEM/KIR FAMILY MEMBER 2, ISOFORM C"/>
    <property type="match status" value="1"/>
</dbReference>
<dbReference type="GO" id="GO:0005886">
    <property type="term" value="C:plasma membrane"/>
    <property type="evidence" value="ECO:0007669"/>
    <property type="project" value="TreeGrafter"/>
</dbReference>
<dbReference type="OrthoDB" id="5239715at2759"/>
<dbReference type="GO" id="GO:0003924">
    <property type="term" value="F:GTPase activity"/>
    <property type="evidence" value="ECO:0007669"/>
    <property type="project" value="InterPro"/>
</dbReference>
<dbReference type="InterPro" id="IPR027417">
    <property type="entry name" value="P-loop_NTPase"/>
</dbReference>
<dbReference type="KEGG" id="lak:106175010"/>
<evidence type="ECO:0000313" key="4">
    <source>
        <dbReference type="RefSeq" id="XP_013412267.1"/>
    </source>
</evidence>
<keyword evidence="3" id="KW-1185">Reference proteome</keyword>
<name>A0A1S3JPI8_LINAN</name>
<dbReference type="PROSITE" id="PS51421">
    <property type="entry name" value="RAS"/>
    <property type="match status" value="1"/>
</dbReference>
<feature type="non-terminal residue" evidence="4">
    <location>
        <position position="1"/>
    </location>
</feature>
<protein>
    <submittedName>
        <fullName evidence="4">GTP-binding protein RAD-like</fullName>
    </submittedName>
</protein>
<dbReference type="Gene3D" id="3.40.50.300">
    <property type="entry name" value="P-loop containing nucleotide triphosphate hydrolases"/>
    <property type="match status" value="1"/>
</dbReference>
<evidence type="ECO:0000256" key="1">
    <source>
        <dbReference type="ARBA" id="ARBA00008846"/>
    </source>
</evidence>
<evidence type="ECO:0000256" key="2">
    <source>
        <dbReference type="ARBA" id="ARBA00022553"/>
    </source>
</evidence>
<dbReference type="InterPro" id="IPR001806">
    <property type="entry name" value="Small_GTPase"/>
</dbReference>
<sequence length="102" mass="11426">HSESRTCPTILVGNKNDLVRSRLVSADDGKLIATLYDAKYIETSAVLKHQVDELLVGILTHLKQRTGDGERKLKRGTSAKKFFRRILSFDCSEPSDCEITYG</sequence>
<dbReference type="PRINTS" id="PR00449">
    <property type="entry name" value="RASTRNSFRMNG"/>
</dbReference>